<keyword evidence="3" id="KW-1185">Reference proteome</keyword>
<evidence type="ECO:0000313" key="2">
    <source>
        <dbReference type="EMBL" id="KAF6150160.1"/>
    </source>
</evidence>
<feature type="domain" description="Amidohydrolase 3" evidence="1">
    <location>
        <begin position="83"/>
        <end position="604"/>
    </location>
</feature>
<sequence>MDILVFFISAAIVAFLAFFILLPSSLSPKSYADLVVSNATIYTADKSIPFAEAMAIRDGRVLRVGNSSSVQDLIGHETTQLSLDGKVVVPGFIDSHVHFLSGGLQMVRVELRGVDTKDEFVKKVQNALRDKHQGSWVLGGGWNNELWGGDLPIRSWVDEITPNNPVWLSRMDGHMGFANSLALQIAGVTNYTEDPVGGAVIRTTHGEPTGILVDSAMKLILAHIPEVSVDERRDAFVRASKLALKRGVTTVVDFGRYFPGATVENVWEDFSDVYQWADSTGHMLIRVCLFFPMETWSRLHDMFHKTNRALSNWIYLGGVKAFADGSLGSSSALFHEFVILVVTLSELGAECHGFQCPEFFTPSQIRIGSDLEAMVIARPYHGEPHNYGLQVTDIDSLYNMTLAADNSEFQVAIHAIGDKANDLILDMYESVVLSNGPRERRLRIEHAQHLHPEAVGRFGQQNIIASMQPDHLLDDAYSAPNKLGLERAEKGSYLFRSLLASNAQLAFGSDWPVADIDPLGGIKTAMKRIPPGWDNSWIPSERITLIEALNSYTISAAYASFLDDNLGSLSPGKLADFIVLSTDSWDVFAVEGSASVEATYVDGLQAYP</sequence>
<dbReference type="CDD" id="cd01300">
    <property type="entry name" value="YtcJ_like"/>
    <property type="match status" value="1"/>
</dbReference>
<dbReference type="AlphaFoldDB" id="A0A7J7M5S5"/>
<protein>
    <recommendedName>
        <fullName evidence="1">Amidohydrolase 3 domain-containing protein</fullName>
    </recommendedName>
</protein>
<dbReference type="InterPro" id="IPR013108">
    <property type="entry name" value="Amidohydro_3"/>
</dbReference>
<dbReference type="SUPFAM" id="SSF51556">
    <property type="entry name" value="Metallo-dependent hydrolases"/>
    <property type="match status" value="1"/>
</dbReference>
<dbReference type="GO" id="GO:0016810">
    <property type="term" value="F:hydrolase activity, acting on carbon-nitrogen (but not peptide) bonds"/>
    <property type="evidence" value="ECO:0007669"/>
    <property type="project" value="InterPro"/>
</dbReference>
<dbReference type="EMBL" id="JACGCM010001753">
    <property type="protein sequence ID" value="KAF6150160.1"/>
    <property type="molecule type" value="Genomic_DNA"/>
</dbReference>
<dbReference type="OrthoDB" id="3501663at2759"/>
<evidence type="ECO:0000313" key="3">
    <source>
        <dbReference type="Proteomes" id="UP000541444"/>
    </source>
</evidence>
<dbReference type="FunFam" id="3.10.310.70:FF:000002">
    <property type="entry name" value="LAF3/LAF3 ISF1/LAF3 ISF2"/>
    <property type="match status" value="1"/>
</dbReference>
<proteinExistence type="predicted"/>
<dbReference type="PANTHER" id="PTHR22642">
    <property type="entry name" value="IMIDAZOLONEPROPIONASE"/>
    <property type="match status" value="1"/>
</dbReference>
<organism evidence="2 3">
    <name type="scientific">Kingdonia uniflora</name>
    <dbReference type="NCBI Taxonomy" id="39325"/>
    <lineage>
        <taxon>Eukaryota</taxon>
        <taxon>Viridiplantae</taxon>
        <taxon>Streptophyta</taxon>
        <taxon>Embryophyta</taxon>
        <taxon>Tracheophyta</taxon>
        <taxon>Spermatophyta</taxon>
        <taxon>Magnoliopsida</taxon>
        <taxon>Ranunculales</taxon>
        <taxon>Circaeasteraceae</taxon>
        <taxon>Kingdonia</taxon>
    </lineage>
</organism>
<dbReference type="Pfam" id="PF07969">
    <property type="entry name" value="Amidohydro_3"/>
    <property type="match status" value="1"/>
</dbReference>
<dbReference type="InterPro" id="IPR011059">
    <property type="entry name" value="Metal-dep_hydrolase_composite"/>
</dbReference>
<dbReference type="SUPFAM" id="SSF51338">
    <property type="entry name" value="Composite domain of metallo-dependent hydrolases"/>
    <property type="match status" value="1"/>
</dbReference>
<dbReference type="Gene3D" id="3.10.310.70">
    <property type="match status" value="1"/>
</dbReference>
<dbReference type="Gene3D" id="2.30.40.10">
    <property type="entry name" value="Urease, subunit C, domain 1"/>
    <property type="match status" value="1"/>
</dbReference>
<dbReference type="InterPro" id="IPR032466">
    <property type="entry name" value="Metal_Hydrolase"/>
</dbReference>
<name>A0A7J7M5S5_9MAGN</name>
<dbReference type="Proteomes" id="UP000541444">
    <property type="component" value="Unassembled WGS sequence"/>
</dbReference>
<gene>
    <name evidence="2" type="ORF">GIB67_023115</name>
</gene>
<dbReference type="Gene3D" id="3.20.20.140">
    <property type="entry name" value="Metal-dependent hydrolases"/>
    <property type="match status" value="2"/>
</dbReference>
<dbReference type="InterPro" id="IPR033932">
    <property type="entry name" value="YtcJ-like"/>
</dbReference>
<accession>A0A7J7M5S5</accession>
<comment type="caution">
    <text evidence="2">The sequence shown here is derived from an EMBL/GenBank/DDBJ whole genome shotgun (WGS) entry which is preliminary data.</text>
</comment>
<evidence type="ECO:0000259" key="1">
    <source>
        <dbReference type="Pfam" id="PF07969"/>
    </source>
</evidence>
<reference evidence="2 3" key="1">
    <citation type="journal article" date="2020" name="IScience">
        <title>Genome Sequencing of the Endangered Kingdonia uniflora (Circaeasteraceae, Ranunculales) Reveals Potential Mechanisms of Evolutionary Specialization.</title>
        <authorList>
            <person name="Sun Y."/>
            <person name="Deng T."/>
            <person name="Zhang A."/>
            <person name="Moore M.J."/>
            <person name="Landis J.B."/>
            <person name="Lin N."/>
            <person name="Zhang H."/>
            <person name="Zhang X."/>
            <person name="Huang J."/>
            <person name="Zhang X."/>
            <person name="Sun H."/>
            <person name="Wang H."/>
        </authorList>
    </citation>
    <scope>NUCLEOTIDE SEQUENCE [LARGE SCALE GENOMIC DNA]</scope>
    <source>
        <strain evidence="2">TB1705</strain>
        <tissue evidence="2">Leaf</tissue>
    </source>
</reference>
<dbReference type="PANTHER" id="PTHR22642:SF2">
    <property type="entry name" value="PROTEIN LONG AFTER FAR-RED 3"/>
    <property type="match status" value="1"/>
</dbReference>